<dbReference type="InterPro" id="IPR046342">
    <property type="entry name" value="CBS_dom_sf"/>
</dbReference>
<evidence type="ECO:0000313" key="12">
    <source>
        <dbReference type="EMBL" id="QDU83084.1"/>
    </source>
</evidence>
<evidence type="ECO:0000256" key="5">
    <source>
        <dbReference type="ARBA" id="ARBA00023122"/>
    </source>
</evidence>
<evidence type="ECO:0000256" key="8">
    <source>
        <dbReference type="PROSITE-ProRule" id="PRU01193"/>
    </source>
</evidence>
<reference evidence="12 13" key="1">
    <citation type="submission" date="2019-02" db="EMBL/GenBank/DDBJ databases">
        <title>Deep-cultivation of Planctomycetes and their phenomic and genomic characterization uncovers novel biology.</title>
        <authorList>
            <person name="Wiegand S."/>
            <person name="Jogler M."/>
            <person name="Boedeker C."/>
            <person name="Pinto D."/>
            <person name="Vollmers J."/>
            <person name="Rivas-Marin E."/>
            <person name="Kohn T."/>
            <person name="Peeters S.H."/>
            <person name="Heuer A."/>
            <person name="Rast P."/>
            <person name="Oberbeckmann S."/>
            <person name="Bunk B."/>
            <person name="Jeske O."/>
            <person name="Meyerdierks A."/>
            <person name="Storesund J.E."/>
            <person name="Kallscheuer N."/>
            <person name="Luecker S."/>
            <person name="Lage O.M."/>
            <person name="Pohl T."/>
            <person name="Merkel B.J."/>
            <person name="Hornburger P."/>
            <person name="Mueller R.-W."/>
            <person name="Bruemmer F."/>
            <person name="Labrenz M."/>
            <person name="Spormann A.M."/>
            <person name="Op den Camp H."/>
            <person name="Overmann J."/>
            <person name="Amann R."/>
            <person name="Jetten M.S.M."/>
            <person name="Mascher T."/>
            <person name="Medema M.H."/>
            <person name="Devos D.P."/>
            <person name="Kaster A.-K."/>
            <person name="Ovreas L."/>
            <person name="Rohde M."/>
            <person name="Galperin M.Y."/>
            <person name="Jogler C."/>
        </authorList>
    </citation>
    <scope>NUCLEOTIDE SEQUENCE [LARGE SCALE GENOMIC DNA]</scope>
    <source>
        <strain evidence="12 13">Pla163</strain>
    </source>
</reference>
<evidence type="ECO:0000256" key="7">
    <source>
        <dbReference type="PROSITE-ProRule" id="PRU00703"/>
    </source>
</evidence>
<organism evidence="12 13">
    <name type="scientific">Rohdeia mirabilis</name>
    <dbReference type="NCBI Taxonomy" id="2528008"/>
    <lineage>
        <taxon>Bacteria</taxon>
        <taxon>Pseudomonadati</taxon>
        <taxon>Planctomycetota</taxon>
        <taxon>Planctomycetia</taxon>
        <taxon>Planctomycetia incertae sedis</taxon>
        <taxon>Rohdeia</taxon>
    </lineage>
</organism>
<dbReference type="Proteomes" id="UP000319342">
    <property type="component" value="Chromosome"/>
</dbReference>
<evidence type="ECO:0000256" key="9">
    <source>
        <dbReference type="SAM" id="Phobius"/>
    </source>
</evidence>
<evidence type="ECO:0000256" key="4">
    <source>
        <dbReference type="ARBA" id="ARBA00022989"/>
    </source>
</evidence>
<keyword evidence="3" id="KW-0677">Repeat</keyword>
<dbReference type="PANTHER" id="PTHR22777">
    <property type="entry name" value="HEMOLYSIN-RELATED"/>
    <property type="match status" value="1"/>
</dbReference>
<comment type="subcellular location">
    <subcellularLocation>
        <location evidence="1">Membrane</location>
        <topology evidence="1">Multi-pass membrane protein</topology>
    </subcellularLocation>
</comment>
<feature type="domain" description="CBS" evidence="10">
    <location>
        <begin position="266"/>
        <end position="324"/>
    </location>
</feature>
<evidence type="ECO:0000256" key="2">
    <source>
        <dbReference type="ARBA" id="ARBA00022692"/>
    </source>
</evidence>
<keyword evidence="2 8" id="KW-0812">Transmembrane</keyword>
<evidence type="ECO:0000256" key="3">
    <source>
        <dbReference type="ARBA" id="ARBA00022737"/>
    </source>
</evidence>
<evidence type="ECO:0000259" key="10">
    <source>
        <dbReference type="PROSITE" id="PS51371"/>
    </source>
</evidence>
<dbReference type="SUPFAM" id="SSF54631">
    <property type="entry name" value="CBS-domain pair"/>
    <property type="match status" value="1"/>
</dbReference>
<evidence type="ECO:0000256" key="6">
    <source>
        <dbReference type="ARBA" id="ARBA00023136"/>
    </source>
</evidence>
<dbReference type="PROSITE" id="PS51846">
    <property type="entry name" value="CNNM"/>
    <property type="match status" value="1"/>
</dbReference>
<keyword evidence="4 8" id="KW-1133">Transmembrane helix</keyword>
<accession>A0A518CV58</accession>
<evidence type="ECO:0000256" key="1">
    <source>
        <dbReference type="ARBA" id="ARBA00004141"/>
    </source>
</evidence>
<keyword evidence="6 8" id="KW-0472">Membrane</keyword>
<feature type="domain" description="CNNM transmembrane" evidence="11">
    <location>
        <begin position="1"/>
        <end position="180"/>
    </location>
</feature>
<proteinExistence type="predicted"/>
<evidence type="ECO:0000259" key="11">
    <source>
        <dbReference type="PROSITE" id="PS51846"/>
    </source>
</evidence>
<dbReference type="Gene3D" id="3.10.580.10">
    <property type="entry name" value="CBS-domain"/>
    <property type="match status" value="1"/>
</dbReference>
<dbReference type="InterPro" id="IPR044751">
    <property type="entry name" value="Ion_transp-like_CBS"/>
</dbReference>
<evidence type="ECO:0000313" key="13">
    <source>
        <dbReference type="Proteomes" id="UP000319342"/>
    </source>
</evidence>
<sequence length="350" mass="38186">MTSIIVVASLTLLASFLCSLFEAALYSITPTGIGILRQRTPGPAVERLARLREDVEEPIAAILTINTVAHTVGAAWCGSMVGQKYDSAAVGIFAAVFTVLVLALTEIVPKSLGVRYARQLATSIVWPIQVMIWSVWPVVWIAKKAMGLITGSAVGHGPGEDEVVIVSRLAANRGALRAEEHRWVRNVLRLDLVTAGDLRTPRTVVETLPAETAVADLAQLSERWSHSRVPITEGGSADAVIGLVHRREAFDAALREPDADLILRDLMRPIRFVPETMPAHQLLELFLADRVHMVAVADEYGGFEGVVTLEDVLEQMLGSEIVDEHDRVDDMQALALARAAERQGERDDER</sequence>
<dbReference type="Pfam" id="PF01595">
    <property type="entry name" value="CNNM"/>
    <property type="match status" value="1"/>
</dbReference>
<dbReference type="InterPro" id="IPR002550">
    <property type="entry name" value="CNNM"/>
</dbReference>
<dbReference type="GO" id="GO:0005886">
    <property type="term" value="C:plasma membrane"/>
    <property type="evidence" value="ECO:0007669"/>
    <property type="project" value="TreeGrafter"/>
</dbReference>
<dbReference type="EMBL" id="CP036290">
    <property type="protein sequence ID" value="QDU83084.1"/>
    <property type="molecule type" value="Genomic_DNA"/>
</dbReference>
<dbReference type="RefSeq" id="WP_419186171.1">
    <property type="nucleotide sequence ID" value="NZ_CP036290.1"/>
</dbReference>
<name>A0A518CV58_9BACT</name>
<protein>
    <submittedName>
        <fullName evidence="12">Hemolysin C</fullName>
    </submittedName>
</protein>
<dbReference type="PROSITE" id="PS51371">
    <property type="entry name" value="CBS"/>
    <property type="match status" value="1"/>
</dbReference>
<feature type="transmembrane region" description="Helical" evidence="9">
    <location>
        <begin position="88"/>
        <end position="108"/>
    </location>
</feature>
<dbReference type="PANTHER" id="PTHR22777:SF4">
    <property type="entry name" value="UPF0053 PROTEIN SLL1254"/>
    <property type="match status" value="1"/>
</dbReference>
<dbReference type="Pfam" id="PF00571">
    <property type="entry name" value="CBS"/>
    <property type="match status" value="1"/>
</dbReference>
<feature type="transmembrane region" description="Helical" evidence="9">
    <location>
        <begin position="120"/>
        <end position="142"/>
    </location>
</feature>
<keyword evidence="5 7" id="KW-0129">CBS domain</keyword>
<dbReference type="AlphaFoldDB" id="A0A518CV58"/>
<keyword evidence="13" id="KW-1185">Reference proteome</keyword>
<gene>
    <name evidence="12" type="primary">tlyC</name>
    <name evidence="12" type="ORF">Pla163_01800</name>
</gene>
<dbReference type="InterPro" id="IPR000644">
    <property type="entry name" value="CBS_dom"/>
</dbReference>
<dbReference type="CDD" id="cd04590">
    <property type="entry name" value="CBS_pair_CorC_HlyC_assoc"/>
    <property type="match status" value="1"/>
</dbReference>